<dbReference type="AlphaFoldDB" id="A0A1J0R6P6"/>
<feature type="region of interest" description="Disordered" evidence="9">
    <location>
        <begin position="426"/>
        <end position="445"/>
    </location>
</feature>
<dbReference type="Pfam" id="PF13206">
    <property type="entry name" value="VSG_B"/>
    <property type="match status" value="1"/>
</dbReference>
<sequence length="463" mass="49198">MTRIMFVGLVMDSFLLVNCADAAENDNTRAFSTICATINIAQSDIEEAENTPEVKLQDEMKTLKKINMSVSQESFFNLDFGPKPPENGVSPDWAANYALWKELQEEVTKGTTEISGYKLTRAPASHARKVASQYLNATMKEAQAILQGYEKAATNEKTAKQLLNMALFGEGGVLDKTTEKTFGSTAATACNPANPGSGVGSGMSLANDLPCICDDSGRGLDCTGANIGTPTAYGGVTAAAASYENLVKRCPTIAHNKLTADGITAAVHAFLTNIKEARKSTQVGNVILGARDIATCDTGGTSGCVKYKQDTGTGKLTISWLETLKEAATGLRNENDRRNRNAQRYREIKALVASATRQYAAAQEGGPTPKAFPAAAPSGKNKVPTETDCNKHQSSDKCGDPCKRNDNATDANKKCLLDHLKAAEQQTTQAGAGKTAKEGAATTGCAKHGTDKAKCEDEKICKW</sequence>
<evidence type="ECO:0000256" key="3">
    <source>
        <dbReference type="ARBA" id="ARBA00022475"/>
    </source>
</evidence>
<organism evidence="12">
    <name type="scientific">Trypanosoma brucei</name>
    <dbReference type="NCBI Taxonomy" id="5691"/>
    <lineage>
        <taxon>Eukaryota</taxon>
        <taxon>Discoba</taxon>
        <taxon>Euglenozoa</taxon>
        <taxon>Kinetoplastea</taxon>
        <taxon>Metakinetoplastina</taxon>
        <taxon>Trypanosomatida</taxon>
        <taxon>Trypanosomatidae</taxon>
        <taxon>Trypanosoma</taxon>
    </lineage>
</organism>
<dbReference type="VEuPathDB" id="TriTrypDB:Tb1125.Tb11.v5.0129"/>
<dbReference type="GO" id="GO:0098552">
    <property type="term" value="C:side of membrane"/>
    <property type="evidence" value="ECO:0007669"/>
    <property type="project" value="UniProtKB-KW"/>
</dbReference>
<feature type="signal peptide" evidence="10">
    <location>
        <begin position="1"/>
        <end position="22"/>
    </location>
</feature>
<evidence type="ECO:0000313" key="12">
    <source>
        <dbReference type="EMBL" id="APD73428.1"/>
    </source>
</evidence>
<evidence type="ECO:0000256" key="8">
    <source>
        <dbReference type="ARBA" id="ARBA00023288"/>
    </source>
</evidence>
<evidence type="ECO:0000256" key="9">
    <source>
        <dbReference type="SAM" id="MobiDB-lite"/>
    </source>
</evidence>
<evidence type="ECO:0000256" key="1">
    <source>
        <dbReference type="ARBA" id="ARBA00002523"/>
    </source>
</evidence>
<keyword evidence="5 10" id="KW-0732">Signal</keyword>
<dbReference type="GO" id="GO:0005886">
    <property type="term" value="C:plasma membrane"/>
    <property type="evidence" value="ECO:0007669"/>
    <property type="project" value="UniProtKB-SubCell"/>
</dbReference>
<keyword evidence="7" id="KW-0325">Glycoprotein</keyword>
<dbReference type="VEuPathDB" id="TriTrypDB:Tb927.11.20350"/>
<proteinExistence type="predicted"/>
<accession>A0A1J0R6P6</accession>
<comment type="subcellular location">
    <subcellularLocation>
        <location evidence="2">Cell membrane</location>
        <topology evidence="2">Lipid-anchor</topology>
        <topology evidence="2">GPI-anchor</topology>
    </subcellularLocation>
</comment>
<evidence type="ECO:0000256" key="4">
    <source>
        <dbReference type="ARBA" id="ARBA00022622"/>
    </source>
</evidence>
<evidence type="ECO:0000256" key="6">
    <source>
        <dbReference type="ARBA" id="ARBA00023136"/>
    </source>
</evidence>
<feature type="domain" description="Trypanosome variant surface glycoprotein B-type N-terminal" evidence="11">
    <location>
        <begin position="18"/>
        <end position="349"/>
    </location>
</feature>
<protein>
    <submittedName>
        <fullName evidence="12">Variant surface glycoprotein 1125.1182</fullName>
    </submittedName>
</protein>
<keyword evidence="8" id="KW-0449">Lipoprotein</keyword>
<feature type="chain" id="PRO_5009615351" evidence="10">
    <location>
        <begin position="23"/>
        <end position="463"/>
    </location>
</feature>
<reference evidence="12" key="1">
    <citation type="submission" date="2016-08" db="EMBL/GenBank/DDBJ databases">
        <title>VSG repertoire of Trypanosoma brucei EATRO 1125.</title>
        <authorList>
            <person name="Cross G.A."/>
        </authorList>
    </citation>
    <scope>NUCLEOTIDE SEQUENCE</scope>
    <source>
        <strain evidence="12">EATRO 1125</strain>
    </source>
</reference>
<keyword evidence="4" id="KW-0336">GPI-anchor</keyword>
<dbReference type="EMBL" id="KX699472">
    <property type="protein sequence ID" value="APD73428.1"/>
    <property type="molecule type" value="Genomic_DNA"/>
</dbReference>
<dbReference type="VEuPathDB" id="TriTrypDB:Tb427_000131000"/>
<evidence type="ECO:0000256" key="5">
    <source>
        <dbReference type="ARBA" id="ARBA00022729"/>
    </source>
</evidence>
<feature type="region of interest" description="Disordered" evidence="9">
    <location>
        <begin position="361"/>
        <end position="390"/>
    </location>
</feature>
<comment type="function">
    <text evidence="1">VSG forms a coat on the surface of the parasite. The trypanosome evades the immune response of the host by expressing a series of antigenically distinct VSGs from an estimated 1000 VSG genes.</text>
</comment>
<evidence type="ECO:0000256" key="7">
    <source>
        <dbReference type="ARBA" id="ARBA00023180"/>
    </source>
</evidence>
<evidence type="ECO:0000256" key="10">
    <source>
        <dbReference type="SAM" id="SignalP"/>
    </source>
</evidence>
<evidence type="ECO:0000259" key="11">
    <source>
        <dbReference type="Pfam" id="PF13206"/>
    </source>
</evidence>
<keyword evidence="3" id="KW-1003">Cell membrane</keyword>
<name>A0A1J0R6P6_9TRYP</name>
<evidence type="ECO:0000256" key="2">
    <source>
        <dbReference type="ARBA" id="ARBA00004609"/>
    </source>
</evidence>
<keyword evidence="6" id="KW-0472">Membrane</keyword>
<dbReference type="InterPro" id="IPR025932">
    <property type="entry name" value="Trypano_VSG_B_N_dom"/>
</dbReference>